<evidence type="ECO:0000256" key="2">
    <source>
        <dbReference type="SAM" id="Phobius"/>
    </source>
</evidence>
<comment type="caution">
    <text evidence="3">The sequence shown here is derived from an EMBL/GenBank/DDBJ whole genome shotgun (WGS) entry which is preliminary data.</text>
</comment>
<feature type="transmembrane region" description="Helical" evidence="2">
    <location>
        <begin position="115"/>
        <end position="138"/>
    </location>
</feature>
<reference evidence="3 4" key="1">
    <citation type="submission" date="2018-05" db="EMBL/GenBank/DDBJ databases">
        <title>Genetic diversity of glacier-inhabiting Cryobacterium bacteria in China and description of Cryobacterium mengkeensis sp. nov. and Arthrobacter glacialis sp. nov.</title>
        <authorList>
            <person name="Liu Q."/>
            <person name="Xin Y.-H."/>
        </authorList>
    </citation>
    <scope>NUCLEOTIDE SEQUENCE [LARGE SCALE GENOMIC DNA]</scope>
    <source>
        <strain evidence="3 4">GP3</strain>
    </source>
</reference>
<feature type="region of interest" description="Disordered" evidence="1">
    <location>
        <begin position="1"/>
        <end position="111"/>
    </location>
</feature>
<proteinExistence type="predicted"/>
<sequence>MPENKDNNVEANSADSETQGEKLIETPLSEPAVDPKAAASAEKAATVDAKAVASAEKAAKPAKAEKAAKPSKAEKFEKAAKAAKVEKSEKPTKAEKAQKAATPRGRATRKAARRWPAIVAGVATAAVAVAVVGAGSLFPGVDATAVTTPSPHVLPVGESMANCQGPTQLLAGSAAGADPEFSPSSSGTKTSVNAVVLSSAAGDIPGSQIQGLDGKFSPLAVLAKPSATSASAQASASAPVLSGEPKARAEVLIGKTVAGPSVLRLDPLGPESSQGSGSVIVEATDGDLAGLAAATCQQPSNEVWLTGASTMVGRTAILALANSSLSPATVSLELFGSDGPVQSAGSKGLVVAPGTVRSVVLSGLAPDSDALSVHVKSVGGPVSAVIQQSVLRGLTPGGIDYLAPVQAPASSLAIAGVQVRSVAESAKITAQNDYADADTALMVTVPGIKDAVLEVKAFGKDGQVALPNGGVLSAAAGKVSTLSLAGLPEGSYSLAITADTAVTAAVRLSSFTKPGAAVDFAYAPSSPRLGETHLMTLQNDVDTSLVFAAFEGSATINLVPVSASGVLGQGKDVEVRAGTSVAVNAKKLLGSESVAVIASVSGAPAFGSQVLVKDGGAGIAVLPLAQSSAGTQAINISTRY</sequence>
<dbReference type="Proteomes" id="UP000246303">
    <property type="component" value="Unassembled WGS sequence"/>
</dbReference>
<keyword evidence="2" id="KW-0812">Transmembrane</keyword>
<accession>A0A2V3DVF8</accession>
<organism evidence="3 4">
    <name type="scientific">Arthrobacter psychrochitiniphilus</name>
    <dbReference type="NCBI Taxonomy" id="291045"/>
    <lineage>
        <taxon>Bacteria</taxon>
        <taxon>Bacillati</taxon>
        <taxon>Actinomycetota</taxon>
        <taxon>Actinomycetes</taxon>
        <taxon>Micrococcales</taxon>
        <taxon>Micrococcaceae</taxon>
        <taxon>Arthrobacter</taxon>
    </lineage>
</organism>
<dbReference type="Pfam" id="PF18986">
    <property type="entry name" value="DUF5719"/>
    <property type="match status" value="1"/>
</dbReference>
<gene>
    <name evidence="3" type="ORF">CVS29_01995</name>
</gene>
<keyword evidence="2" id="KW-0472">Membrane</keyword>
<keyword evidence="4" id="KW-1185">Reference proteome</keyword>
<feature type="compositionally biased region" description="Low complexity" evidence="1">
    <location>
        <begin position="30"/>
        <end position="56"/>
    </location>
</feature>
<feature type="compositionally biased region" description="Basic and acidic residues" evidence="1">
    <location>
        <begin position="57"/>
        <end position="98"/>
    </location>
</feature>
<evidence type="ECO:0008006" key="5">
    <source>
        <dbReference type="Google" id="ProtNLM"/>
    </source>
</evidence>
<dbReference type="EMBL" id="QHLZ01000001">
    <property type="protein sequence ID" value="PXA69356.1"/>
    <property type="molecule type" value="Genomic_DNA"/>
</dbReference>
<dbReference type="OrthoDB" id="3264966at2"/>
<dbReference type="RefSeq" id="WP_110104642.1">
    <property type="nucleotide sequence ID" value="NZ_JACBZZ010000001.1"/>
</dbReference>
<keyword evidence="2" id="KW-1133">Transmembrane helix</keyword>
<name>A0A2V3DVF8_9MICC</name>
<evidence type="ECO:0000313" key="4">
    <source>
        <dbReference type="Proteomes" id="UP000246303"/>
    </source>
</evidence>
<dbReference type="AlphaFoldDB" id="A0A2V3DVF8"/>
<protein>
    <recommendedName>
        <fullName evidence="5">Large extracellular alpha-helical protein</fullName>
    </recommendedName>
</protein>
<evidence type="ECO:0000313" key="3">
    <source>
        <dbReference type="EMBL" id="PXA69356.1"/>
    </source>
</evidence>
<evidence type="ECO:0000256" key="1">
    <source>
        <dbReference type="SAM" id="MobiDB-lite"/>
    </source>
</evidence>
<dbReference type="InterPro" id="IPR043777">
    <property type="entry name" value="DUF5719"/>
</dbReference>